<evidence type="ECO:0000259" key="1">
    <source>
        <dbReference type="Pfam" id="PF19040"/>
    </source>
</evidence>
<evidence type="ECO:0000313" key="3">
    <source>
        <dbReference type="Proteomes" id="UP001147653"/>
    </source>
</evidence>
<dbReference type="InterPro" id="IPR043968">
    <property type="entry name" value="SGNH"/>
</dbReference>
<dbReference type="GO" id="GO:0016787">
    <property type="term" value="F:hydrolase activity"/>
    <property type="evidence" value="ECO:0007669"/>
    <property type="project" value="UniProtKB-KW"/>
</dbReference>
<keyword evidence="2" id="KW-0378">Hydrolase</keyword>
<evidence type="ECO:0000313" key="2">
    <source>
        <dbReference type="EMBL" id="MDA0178925.1"/>
    </source>
</evidence>
<dbReference type="RefSeq" id="WP_270023191.1">
    <property type="nucleotide sequence ID" value="NZ_JAPDDP010000002.1"/>
</dbReference>
<dbReference type="Pfam" id="PF19040">
    <property type="entry name" value="SGNH"/>
    <property type="match status" value="1"/>
</dbReference>
<comment type="caution">
    <text evidence="2">The sequence shown here is derived from an EMBL/GenBank/DDBJ whole genome shotgun (WGS) entry which is preliminary data.</text>
</comment>
<protein>
    <submittedName>
        <fullName evidence="2">SGNH hydrolase domain-containing protein</fullName>
    </submittedName>
</protein>
<dbReference type="Proteomes" id="UP001147653">
    <property type="component" value="Unassembled WGS sequence"/>
</dbReference>
<dbReference type="EMBL" id="JAPDDP010000002">
    <property type="protein sequence ID" value="MDA0178925.1"/>
    <property type="molecule type" value="Genomic_DNA"/>
</dbReference>
<feature type="domain" description="SGNH" evidence="1">
    <location>
        <begin position="12"/>
        <end position="231"/>
    </location>
</feature>
<gene>
    <name evidence="2" type="ORF">OJ997_01360</name>
</gene>
<proteinExistence type="predicted"/>
<reference evidence="2" key="1">
    <citation type="submission" date="2022-10" db="EMBL/GenBank/DDBJ databases">
        <title>The WGS of Solirubrobacter phytolaccae KCTC 29190.</title>
        <authorList>
            <person name="Jiang Z."/>
        </authorList>
    </citation>
    <scope>NUCLEOTIDE SEQUENCE</scope>
    <source>
        <strain evidence="2">KCTC 29190</strain>
    </source>
</reference>
<organism evidence="2 3">
    <name type="scientific">Solirubrobacter phytolaccae</name>
    <dbReference type="NCBI Taxonomy" id="1404360"/>
    <lineage>
        <taxon>Bacteria</taxon>
        <taxon>Bacillati</taxon>
        <taxon>Actinomycetota</taxon>
        <taxon>Thermoleophilia</taxon>
        <taxon>Solirubrobacterales</taxon>
        <taxon>Solirubrobacteraceae</taxon>
        <taxon>Solirubrobacter</taxon>
    </lineage>
</organism>
<accession>A0A9X3S967</accession>
<sequence length="238" mass="25701">MRDDTNTRGTPCERTEPLGLVEPCAFGPAGAETTFAVIGDSHAGQLRSAFAVAADELGRRGYALTRNGCPFVRDGRPLPEPTFSQCARFKREVPQWLARHPEVKTVFLVGLARNAATQDPANWTAAWETLPSSVERRVVIRDTPELAEDTLACVQRAEARPGSTCAVPRATALPPDPAVAAAEQTGARTIDLSRYFCDETRCFPVVGGVVAYQDFTHVSAAFAVTLGPYLAAEIRRLS</sequence>
<keyword evidence="3" id="KW-1185">Reference proteome</keyword>
<dbReference type="AlphaFoldDB" id="A0A9X3S967"/>
<name>A0A9X3S967_9ACTN</name>